<dbReference type="EMBL" id="KF554508">
    <property type="protein sequence ID" value="AID50436.1"/>
    <property type="molecule type" value="Genomic_DNA"/>
</dbReference>
<accession>A0A068EU09</accession>
<name>A0A068EU09_9CAUD</name>
<dbReference type="KEGG" id="vg:22277165"/>
<reference evidence="1" key="1">
    <citation type="journal article" date="2014" name="Virology">
        <title>The odd one out: Bacillus ACT bacteriophage CP-51 exhibits unusual properties compared to related Spounavirinae W.Ph. and Bastille.</title>
        <authorList>
            <person name="Klumpp J."/>
            <person name="Schmuki M."/>
            <person name="Sozhamannan S."/>
            <person name="Beyer W."/>
            <person name="Fouts D.E."/>
            <person name="Bernbach V."/>
            <person name="Calendar R."/>
            <person name="Loessner M.J."/>
        </authorList>
    </citation>
    <scope>NUCLEOTIDE SEQUENCE [LARGE SCALE GENOMIC DNA]</scope>
</reference>
<evidence type="ECO:0000313" key="2">
    <source>
        <dbReference type="Proteomes" id="UP000027382"/>
    </source>
</evidence>
<evidence type="ECO:0000313" key="1">
    <source>
        <dbReference type="EMBL" id="AID50436.1"/>
    </source>
</evidence>
<sequence>MTLVILDEYIYWGHTVHMKGFRVYVPGKPSRYGVQRLVGC</sequence>
<proteinExistence type="predicted"/>
<keyword evidence="2" id="KW-1185">Reference proteome</keyword>
<dbReference type="GeneID" id="22277165"/>
<protein>
    <submittedName>
        <fullName evidence="1">Uncharacterized protein</fullName>
    </submittedName>
</protein>
<dbReference type="RefSeq" id="YP_009099045.1">
    <property type="nucleotide sequence ID" value="NC_025423.1"/>
</dbReference>
<organism evidence="1 2">
    <name type="scientific">Bacillus phage CP-51</name>
    <dbReference type="NCBI Taxonomy" id="1391188"/>
    <lineage>
        <taxon>Viruses</taxon>
        <taxon>Duplodnaviria</taxon>
        <taxon>Heunggongvirae</taxon>
        <taxon>Uroviricota</taxon>
        <taxon>Caudoviricetes</taxon>
        <taxon>Herelleviridae</taxon>
        <taxon>Spounavirinae</taxon>
        <taxon>Siminovitchvirus</taxon>
        <taxon>Siminovitchvirus CP51</taxon>
    </lineage>
</organism>
<dbReference type="Proteomes" id="UP000027382">
    <property type="component" value="Segment"/>
</dbReference>